<dbReference type="SUPFAM" id="SSF54427">
    <property type="entry name" value="NTF2-like"/>
    <property type="match status" value="1"/>
</dbReference>
<name>A0A2W4J6T0_9PSEU</name>
<comment type="caution">
    <text evidence="3">The sequence shown here is derived from an EMBL/GenBank/DDBJ whole genome shotgun (WGS) entry which is preliminary data.</text>
</comment>
<dbReference type="Gene3D" id="3.10.450.50">
    <property type="match status" value="1"/>
</dbReference>
<reference evidence="2" key="4">
    <citation type="submission" date="2023-08" db="EMBL/GenBank/DDBJ databases">
        <authorList>
            <person name="Guima S.E.S."/>
            <person name="Martins L.F."/>
            <person name="Silva A.M."/>
            <person name="Setubal J.C."/>
        </authorList>
    </citation>
    <scope>NUCLEOTIDE SEQUENCE</scope>
    <source>
        <strain evidence="2">ZC4RG45</strain>
    </source>
</reference>
<evidence type="ECO:0000313" key="2">
    <source>
        <dbReference type="EMBL" id="MFO7191080.1"/>
    </source>
</evidence>
<sequence>MDQALLKRLEVFHAAAELMHRYQALVDAKDVDGLACLVTDDVELVRVQGNRKGREAFLDLYREFAASDVELAQHMLTNLQVSPLGGERYQVDACFWVITTHRTGEARQVWGRYRNDIVQADGEWRIAAKRISVTGIAIVPEDALVPADVTSFGPLPRRVTTTEHGGERVR</sequence>
<reference evidence="2 4" key="3">
    <citation type="journal article" date="2021" name="BMC Genomics">
        <title>Genome-resolved metagenome and metatranscriptome analyses of thermophilic composting reveal key bacterial players and their metabolic interactions.</title>
        <authorList>
            <person name="Braga L.P.P."/>
            <person name="Pereira R.V."/>
            <person name="Martins L.F."/>
            <person name="Moura L.M.S."/>
            <person name="Sanchez F.B."/>
            <person name="Patane J.S.L."/>
            <person name="da Silva A.M."/>
            <person name="Setubal J.C."/>
        </authorList>
    </citation>
    <scope>NUCLEOTIDE SEQUENCE [LARGE SCALE GENOMIC DNA]</scope>
    <source>
        <strain evidence="2">ZC4RG45</strain>
    </source>
</reference>
<dbReference type="InterPro" id="IPR037401">
    <property type="entry name" value="SnoaL-like"/>
</dbReference>
<evidence type="ECO:0000313" key="4">
    <source>
        <dbReference type="Proteomes" id="UP000249324"/>
    </source>
</evidence>
<dbReference type="InterPro" id="IPR032710">
    <property type="entry name" value="NTF2-like_dom_sf"/>
</dbReference>
<reference evidence="3" key="2">
    <citation type="submission" date="2018-05" db="EMBL/GenBank/DDBJ databases">
        <authorList>
            <person name="Lanie J.A."/>
            <person name="Ng W.-L."/>
            <person name="Kazmierczak K.M."/>
            <person name="Andrzejewski T.M."/>
            <person name="Davidsen T.M."/>
            <person name="Wayne K.J."/>
            <person name="Tettelin H."/>
            <person name="Glass J.I."/>
            <person name="Rusch D."/>
            <person name="Podicherti R."/>
            <person name="Tsui H.-C.T."/>
            <person name="Winkler M.E."/>
        </authorList>
    </citation>
    <scope>NUCLEOTIDE SEQUENCE</scope>
    <source>
        <strain evidence="3">ZC4RG45</strain>
    </source>
</reference>
<gene>
    <name evidence="2" type="ORF">DIU77_002410</name>
    <name evidence="3" type="ORF">DIU77_13410</name>
</gene>
<dbReference type="EMBL" id="QGUI02000015">
    <property type="protein sequence ID" value="MFO7191080.1"/>
    <property type="molecule type" value="Genomic_DNA"/>
</dbReference>
<evidence type="ECO:0000259" key="1">
    <source>
        <dbReference type="Pfam" id="PF13577"/>
    </source>
</evidence>
<accession>A0A2W4J6T0</accession>
<evidence type="ECO:0000313" key="3">
    <source>
        <dbReference type="EMBL" id="PZM94862.1"/>
    </source>
</evidence>
<dbReference type="Pfam" id="PF13577">
    <property type="entry name" value="SnoaL_4"/>
    <property type="match status" value="1"/>
</dbReference>
<dbReference type="Proteomes" id="UP000249324">
    <property type="component" value="Unassembled WGS sequence"/>
</dbReference>
<dbReference type="CDD" id="cd00531">
    <property type="entry name" value="NTF2_like"/>
    <property type="match status" value="1"/>
</dbReference>
<protein>
    <submittedName>
        <fullName evidence="2">Nuclear transport factor 2 family protein</fullName>
    </submittedName>
</protein>
<reference evidence="2" key="1">
    <citation type="submission" date="2018-05" db="EMBL/GenBank/DDBJ databases">
        <authorList>
            <person name="Moura L."/>
            <person name="Setubal J.C."/>
        </authorList>
    </citation>
    <scope>NUCLEOTIDE SEQUENCE</scope>
    <source>
        <strain evidence="2">ZC4RG45</strain>
    </source>
</reference>
<organism evidence="3">
    <name type="scientific">Thermocrispum agreste</name>
    <dbReference type="NCBI Taxonomy" id="37925"/>
    <lineage>
        <taxon>Bacteria</taxon>
        <taxon>Bacillati</taxon>
        <taxon>Actinomycetota</taxon>
        <taxon>Actinomycetes</taxon>
        <taxon>Pseudonocardiales</taxon>
        <taxon>Pseudonocardiaceae</taxon>
        <taxon>Thermocrispum</taxon>
    </lineage>
</organism>
<dbReference type="EMBL" id="QGUI01000539">
    <property type="protein sequence ID" value="PZM94862.1"/>
    <property type="molecule type" value="Genomic_DNA"/>
</dbReference>
<proteinExistence type="predicted"/>
<dbReference type="AlphaFoldDB" id="A0A2W4J6T0"/>
<dbReference type="STRING" id="1111738.GCA_000427905_01078"/>
<feature type="domain" description="SnoaL-like" evidence="1">
    <location>
        <begin position="9"/>
        <end position="128"/>
    </location>
</feature>